<dbReference type="EMBL" id="CP001032">
    <property type="protein sequence ID" value="ACB77052.1"/>
    <property type="molecule type" value="Genomic_DNA"/>
</dbReference>
<evidence type="ECO:0000313" key="2">
    <source>
        <dbReference type="EMBL" id="ACB77052.1"/>
    </source>
</evidence>
<sequence length="69" mass="7965">MKNLATFETPIEAQVLIDELHDRGIEAIVHDEQRVELNMFSAHTFGRVRVEVADVDYEKARDVMVHEIS</sequence>
<dbReference type="AlphaFoldDB" id="B1ZYF4"/>
<proteinExistence type="predicted"/>
<accession>B1ZYF4</accession>
<feature type="domain" description="DUF2007" evidence="1">
    <location>
        <begin position="1"/>
        <end position="64"/>
    </location>
</feature>
<dbReference type="Gene3D" id="3.30.70.790">
    <property type="entry name" value="UreE, C-terminal domain"/>
    <property type="match status" value="1"/>
</dbReference>
<name>B1ZYF4_OPITP</name>
<dbReference type="HOGENOM" id="CLU_2771853_0_0_0"/>
<reference evidence="2 3" key="1">
    <citation type="journal article" date="2011" name="J. Bacteriol.">
        <title>Genome sequence of the verrucomicrobium Opitutus terrae PB90-1, an abundant inhabitant of rice paddy soil ecosystems.</title>
        <authorList>
            <person name="van Passel M.W."/>
            <person name="Kant R."/>
            <person name="Palva A."/>
            <person name="Copeland A."/>
            <person name="Lucas S."/>
            <person name="Lapidus A."/>
            <person name="Glavina del Rio T."/>
            <person name="Pitluck S."/>
            <person name="Goltsman E."/>
            <person name="Clum A."/>
            <person name="Sun H."/>
            <person name="Schmutz J."/>
            <person name="Larimer F.W."/>
            <person name="Land M.L."/>
            <person name="Hauser L."/>
            <person name="Kyrpides N."/>
            <person name="Mikhailova N."/>
            <person name="Richardson P.P."/>
            <person name="Janssen P.H."/>
            <person name="de Vos W.M."/>
            <person name="Smidt H."/>
        </authorList>
    </citation>
    <scope>NUCLEOTIDE SEQUENCE [LARGE SCALE GENOMIC DNA]</scope>
    <source>
        <strain evidence="3">DSM 11246 / JCM 15787 / PB90-1</strain>
    </source>
</reference>
<dbReference type="OrthoDB" id="199478at2"/>
<keyword evidence="3" id="KW-1185">Reference proteome</keyword>
<dbReference type="KEGG" id="ote:Oter_3777"/>
<dbReference type="InterPro" id="IPR011322">
    <property type="entry name" value="N-reg_PII-like_a/b"/>
</dbReference>
<dbReference type="Proteomes" id="UP000007013">
    <property type="component" value="Chromosome"/>
</dbReference>
<evidence type="ECO:0000259" key="1">
    <source>
        <dbReference type="Pfam" id="PF09413"/>
    </source>
</evidence>
<dbReference type="SUPFAM" id="SSF54913">
    <property type="entry name" value="GlnB-like"/>
    <property type="match status" value="1"/>
</dbReference>
<protein>
    <recommendedName>
        <fullName evidence="1">DUF2007 domain-containing protein</fullName>
    </recommendedName>
</protein>
<evidence type="ECO:0000313" key="3">
    <source>
        <dbReference type="Proteomes" id="UP000007013"/>
    </source>
</evidence>
<gene>
    <name evidence="2" type="ordered locus">Oter_3777</name>
</gene>
<dbReference type="InterPro" id="IPR018551">
    <property type="entry name" value="DUF2007"/>
</dbReference>
<dbReference type="Pfam" id="PF09413">
    <property type="entry name" value="DUF2007"/>
    <property type="match status" value="1"/>
</dbReference>
<dbReference type="RefSeq" id="WP_012376581.1">
    <property type="nucleotide sequence ID" value="NC_010571.1"/>
</dbReference>
<organism evidence="2 3">
    <name type="scientific">Opitutus terrae (strain DSM 11246 / JCM 15787 / PB90-1)</name>
    <dbReference type="NCBI Taxonomy" id="452637"/>
    <lineage>
        <taxon>Bacteria</taxon>
        <taxon>Pseudomonadati</taxon>
        <taxon>Verrucomicrobiota</taxon>
        <taxon>Opitutia</taxon>
        <taxon>Opitutales</taxon>
        <taxon>Opitutaceae</taxon>
        <taxon>Opitutus</taxon>
    </lineage>
</organism>